<reference evidence="1 2" key="1">
    <citation type="submission" date="2017-01" db="EMBL/GenBank/DDBJ databases">
        <authorList>
            <person name="Mah S.A."/>
            <person name="Swanson W.J."/>
            <person name="Moy G.W."/>
            <person name="Vacquier V.D."/>
        </authorList>
    </citation>
    <scope>NUCLEOTIDE SEQUENCE [LARGE SCALE GENOMIC DNA]</scope>
    <source>
        <strain evidence="1 2">GSMNP</strain>
    </source>
</reference>
<gene>
    <name evidence="1" type="ORF">AYI70_g959</name>
</gene>
<dbReference type="Proteomes" id="UP000187283">
    <property type="component" value="Unassembled WGS sequence"/>
</dbReference>
<keyword evidence="2" id="KW-1185">Reference proteome</keyword>
<dbReference type="AlphaFoldDB" id="A0A1R1YEH7"/>
<name>A0A1R1YEH7_9FUNG</name>
<dbReference type="OrthoDB" id="5599552at2759"/>
<evidence type="ECO:0000313" key="2">
    <source>
        <dbReference type="Proteomes" id="UP000187283"/>
    </source>
</evidence>
<accession>A0A1R1YEH7</accession>
<dbReference type="EMBL" id="LSSN01000187">
    <property type="protein sequence ID" value="OMJ25341.1"/>
    <property type="molecule type" value="Genomic_DNA"/>
</dbReference>
<organism evidence="1 2">
    <name type="scientific">Smittium culicis</name>
    <dbReference type="NCBI Taxonomy" id="133412"/>
    <lineage>
        <taxon>Eukaryota</taxon>
        <taxon>Fungi</taxon>
        <taxon>Fungi incertae sedis</taxon>
        <taxon>Zoopagomycota</taxon>
        <taxon>Kickxellomycotina</taxon>
        <taxon>Harpellomycetes</taxon>
        <taxon>Harpellales</taxon>
        <taxon>Legeriomycetaceae</taxon>
        <taxon>Smittium</taxon>
    </lineage>
</organism>
<comment type="caution">
    <text evidence="1">The sequence shown here is derived from an EMBL/GenBank/DDBJ whole genome shotgun (WGS) entry which is preliminary data.</text>
</comment>
<protein>
    <submittedName>
        <fullName evidence="1">Uncharacterized protein</fullName>
    </submittedName>
</protein>
<evidence type="ECO:0000313" key="1">
    <source>
        <dbReference type="EMBL" id="OMJ25341.1"/>
    </source>
</evidence>
<sequence>MDISDEDLYSEFVNTNVLAVHTNLLLQDSNENIDNITNLPSTGSSMNTFLKREGRILTGSLTSSSSLE</sequence>
<proteinExistence type="predicted"/>